<reference evidence="1 2" key="1">
    <citation type="journal article" date="2021" name="Nat. Commun.">
        <title>Genetic determinants of endophytism in the Arabidopsis root mycobiome.</title>
        <authorList>
            <person name="Mesny F."/>
            <person name="Miyauchi S."/>
            <person name="Thiergart T."/>
            <person name="Pickel B."/>
            <person name="Atanasova L."/>
            <person name="Karlsson M."/>
            <person name="Huettel B."/>
            <person name="Barry K.W."/>
            <person name="Haridas S."/>
            <person name="Chen C."/>
            <person name="Bauer D."/>
            <person name="Andreopoulos W."/>
            <person name="Pangilinan J."/>
            <person name="LaButti K."/>
            <person name="Riley R."/>
            <person name="Lipzen A."/>
            <person name="Clum A."/>
            <person name="Drula E."/>
            <person name="Henrissat B."/>
            <person name="Kohler A."/>
            <person name="Grigoriev I.V."/>
            <person name="Martin F.M."/>
            <person name="Hacquard S."/>
        </authorList>
    </citation>
    <scope>NUCLEOTIDE SEQUENCE [LARGE SCALE GENOMIC DNA]</scope>
    <source>
        <strain evidence="1 2">MPI-SDFR-AT-0080</strain>
    </source>
</reference>
<accession>A0ABQ8GEX0</accession>
<protein>
    <submittedName>
        <fullName evidence="1">Uncharacterized protein</fullName>
    </submittedName>
</protein>
<dbReference type="InterPro" id="IPR021858">
    <property type="entry name" value="Fun_TF"/>
</dbReference>
<organism evidence="1 2">
    <name type="scientific">Macrophomina phaseolina</name>
    <dbReference type="NCBI Taxonomy" id="35725"/>
    <lineage>
        <taxon>Eukaryota</taxon>
        <taxon>Fungi</taxon>
        <taxon>Dikarya</taxon>
        <taxon>Ascomycota</taxon>
        <taxon>Pezizomycotina</taxon>
        <taxon>Dothideomycetes</taxon>
        <taxon>Dothideomycetes incertae sedis</taxon>
        <taxon>Botryosphaeriales</taxon>
        <taxon>Botryosphaeriaceae</taxon>
        <taxon>Macrophomina</taxon>
    </lineage>
</organism>
<comment type="caution">
    <text evidence="1">The sequence shown here is derived from an EMBL/GenBank/DDBJ whole genome shotgun (WGS) entry which is preliminary data.</text>
</comment>
<dbReference type="Pfam" id="PF11951">
    <property type="entry name" value="Fungal_trans_2"/>
    <property type="match status" value="1"/>
</dbReference>
<name>A0ABQ8GEX0_9PEZI</name>
<dbReference type="EMBL" id="JAGTJR010000010">
    <property type="protein sequence ID" value="KAH7053280.1"/>
    <property type="molecule type" value="Genomic_DNA"/>
</dbReference>
<evidence type="ECO:0000313" key="2">
    <source>
        <dbReference type="Proteomes" id="UP000774617"/>
    </source>
</evidence>
<dbReference type="InterPro" id="IPR053175">
    <property type="entry name" value="DHMBA_Reg_Transcription_Factor"/>
</dbReference>
<dbReference type="PANTHER" id="PTHR38791">
    <property type="entry name" value="ZN(II)2CYS6 TRANSCRIPTION FACTOR (EUROFUNG)-RELATED-RELATED"/>
    <property type="match status" value="1"/>
</dbReference>
<keyword evidence="2" id="KW-1185">Reference proteome</keyword>
<proteinExistence type="predicted"/>
<gene>
    <name evidence="1" type="ORF">B0J12DRAFT_727538</name>
</gene>
<dbReference type="Proteomes" id="UP000774617">
    <property type="component" value="Unassembled WGS sequence"/>
</dbReference>
<evidence type="ECO:0000313" key="1">
    <source>
        <dbReference type="EMBL" id="KAH7053280.1"/>
    </source>
</evidence>
<sequence>MVNTGKPSGACRTCLKKRIKGYRSSAELTFKDQNAYAAAKVEARQAQKFLQSQQQAHASQPHLDISLPSSILRAPSPAHLITSTAIEHFSHDYALGTQPSPLFSTLPTQWSRSALQPALLEALPAVSLANACTRARAPDSASASSSSSSPLLAAARHRYGAALARLATALRRPAALRDKQLLLALVLLNLFEMMSGDMPSAAGDRAEDLHYAGKVALLRMRGEEGLKDDDGRVLFRMVFAQVCVADLVAGRRPPCEGRRWLEVLWREGGGYLADGVLALEWEMAEFCARAGEVVKERAFDGGRRLQELLVEGEELFARLEGWAEGGGDEWQFEKKRSVGPRREGEVVEGCETVHVYHNLITATEWNFSRTLRIHLANTLLDLAARMRAVDPVLKLLTGVRQARWQRAALDLVDEICGGMAFILGDCRQGTKSRSFGAAVVGYQSLWPLRVALTVGGIRDKQRAALMGWMRYIGHELGLQQAVL</sequence>